<dbReference type="AlphaFoldDB" id="A0A1F7Y0J9"/>
<dbReference type="EMBL" id="MGGF01000054">
    <property type="protein sequence ID" value="OGM20834.1"/>
    <property type="molecule type" value="Genomic_DNA"/>
</dbReference>
<name>A0A1F7Y0J9_9BACT</name>
<keyword evidence="1" id="KW-0175">Coiled coil</keyword>
<reference evidence="4 5" key="1">
    <citation type="journal article" date="2016" name="Nat. Commun.">
        <title>Thousands of microbial genomes shed light on interconnected biogeochemical processes in an aquifer system.</title>
        <authorList>
            <person name="Anantharaman K."/>
            <person name="Brown C.T."/>
            <person name="Hug L.A."/>
            <person name="Sharon I."/>
            <person name="Castelle C.J."/>
            <person name="Probst A.J."/>
            <person name="Thomas B.C."/>
            <person name="Singh A."/>
            <person name="Wilkins M.J."/>
            <person name="Karaoz U."/>
            <person name="Brodie E.L."/>
            <person name="Williams K.H."/>
            <person name="Hubbard S.S."/>
            <person name="Banfield J.F."/>
        </authorList>
    </citation>
    <scope>NUCLEOTIDE SEQUENCE [LARGE SCALE GENOMIC DNA]</scope>
</reference>
<evidence type="ECO:0000256" key="1">
    <source>
        <dbReference type="SAM" id="Coils"/>
    </source>
</evidence>
<comment type="caution">
    <text evidence="4">The sequence shown here is derived from an EMBL/GenBank/DDBJ whole genome shotgun (WGS) entry which is preliminary data.</text>
</comment>
<proteinExistence type="predicted"/>
<evidence type="ECO:0000313" key="4">
    <source>
        <dbReference type="EMBL" id="OGM20834.1"/>
    </source>
</evidence>
<sequence length="407" mass="44156">MKIQLPKFSKSKQVKDRHIYVIALILVLLITTTFFSASKISGLQSLIASLKNEVTSLTQEKDKNLTELEKIGKELDEMKNQDQVKKNNELQTQIQNIEKTYDKAVDIYEDLLDLKAKIKDSKTFDNLFAKALADLSKRDFGAADAGLNDLANKIKEEETKIAASFTIPANVPESNTAPGAGYSRQQVQADSATFLVNIIAADLASTRVIVDTASDSDCTNNCPTLPLATYVSRSGGFAGIHGAYACPAEYPSCAGKTNSFDLLIMNKNKYYFNSGNNVYSTNPAVIFGNGWIRFVAHASEWGRDTSVDGVLTNFPLLVFNNNITYSEPGDSKMSIRSSRGFVANKGNTVYVGVVSNATVSESAKVLKALGMENAMNLDGGGSTALWYGGYKAGPGRNLTNAIILTKK</sequence>
<keyword evidence="2" id="KW-0472">Membrane</keyword>
<dbReference type="InterPro" id="IPR018711">
    <property type="entry name" value="NAGPA"/>
</dbReference>
<dbReference type="Gene3D" id="1.20.5.1700">
    <property type="match status" value="1"/>
</dbReference>
<evidence type="ECO:0000259" key="3">
    <source>
        <dbReference type="Pfam" id="PF09992"/>
    </source>
</evidence>
<evidence type="ECO:0000256" key="2">
    <source>
        <dbReference type="SAM" id="Phobius"/>
    </source>
</evidence>
<keyword evidence="2" id="KW-1133">Transmembrane helix</keyword>
<dbReference type="Pfam" id="PF09992">
    <property type="entry name" value="NAGPA"/>
    <property type="match status" value="1"/>
</dbReference>
<keyword evidence="2" id="KW-0812">Transmembrane</keyword>
<evidence type="ECO:0000313" key="5">
    <source>
        <dbReference type="Proteomes" id="UP000178750"/>
    </source>
</evidence>
<feature type="transmembrane region" description="Helical" evidence="2">
    <location>
        <begin position="20"/>
        <end position="37"/>
    </location>
</feature>
<feature type="domain" description="Phosphodiester glycosidase" evidence="3">
    <location>
        <begin position="293"/>
        <end position="404"/>
    </location>
</feature>
<dbReference type="Proteomes" id="UP000178750">
    <property type="component" value="Unassembled WGS sequence"/>
</dbReference>
<organism evidence="4 5">
    <name type="scientific">Candidatus Woesebacteria bacterium RIFCSPHIGHO2_01_FULL_38_9b</name>
    <dbReference type="NCBI Taxonomy" id="1802493"/>
    <lineage>
        <taxon>Bacteria</taxon>
        <taxon>Candidatus Woeseibacteriota</taxon>
    </lineage>
</organism>
<accession>A0A1F7Y0J9</accession>
<gene>
    <name evidence="4" type="ORF">A2863_01690</name>
</gene>
<protein>
    <recommendedName>
        <fullName evidence="3">Phosphodiester glycosidase domain-containing protein</fullName>
    </recommendedName>
</protein>
<feature type="coiled-coil region" evidence="1">
    <location>
        <begin position="40"/>
        <end position="107"/>
    </location>
</feature>